<dbReference type="OrthoDB" id="5298444at2"/>
<dbReference type="AlphaFoldDB" id="A0A0F4QFQ5"/>
<evidence type="ECO:0000313" key="3">
    <source>
        <dbReference type="Proteomes" id="UP000033452"/>
    </source>
</evidence>
<organism evidence="2 3">
    <name type="scientific">Pseudoalteromonas rubra</name>
    <dbReference type="NCBI Taxonomy" id="43658"/>
    <lineage>
        <taxon>Bacteria</taxon>
        <taxon>Pseudomonadati</taxon>
        <taxon>Pseudomonadota</taxon>
        <taxon>Gammaproteobacteria</taxon>
        <taxon>Alteromonadales</taxon>
        <taxon>Pseudoalteromonadaceae</taxon>
        <taxon>Pseudoalteromonas</taxon>
    </lineage>
</organism>
<evidence type="ECO:0000313" key="2">
    <source>
        <dbReference type="EMBL" id="KJZ06558.1"/>
    </source>
</evidence>
<gene>
    <name evidence="2" type="ORF">TW77_18870</name>
</gene>
<evidence type="ECO:0000259" key="1">
    <source>
        <dbReference type="PROSITE" id="PS50943"/>
    </source>
</evidence>
<comment type="caution">
    <text evidence="2">The sequence shown here is derived from an EMBL/GenBank/DDBJ whole genome shotgun (WGS) entry which is preliminary data.</text>
</comment>
<dbReference type="PROSITE" id="PS50943">
    <property type="entry name" value="HTH_CROC1"/>
    <property type="match status" value="1"/>
</dbReference>
<dbReference type="EMBL" id="JXYA01000047">
    <property type="protein sequence ID" value="KJZ06558.1"/>
    <property type="molecule type" value="Genomic_DNA"/>
</dbReference>
<reference evidence="2 3" key="1">
    <citation type="journal article" date="2015" name="BMC Genomics">
        <title>Genome mining reveals unlocked bioactive potential of marine Gram-negative bacteria.</title>
        <authorList>
            <person name="Machado H."/>
            <person name="Sonnenschein E.C."/>
            <person name="Melchiorsen J."/>
            <person name="Gram L."/>
        </authorList>
    </citation>
    <scope>NUCLEOTIDE SEQUENCE [LARGE SCALE GENOMIC DNA]</scope>
    <source>
        <strain evidence="2 3">S2471</strain>
    </source>
</reference>
<sequence>MSQIPLITSTLKQLLKQHKLTYKEVASALDMSEANIKRVFATEQFSLQRLEQICDLMQLSLADLFELGEQKQSLVSQLTQDQEQELMENPKLFLVAVCVRDGWQFEDIVSQYQIDALDCIRLLARLDSLNMIQLLPNNRYKSLVAQDFRWIPGGPLERFIEQQVLTKFLQGDFNREDSFRFYLRGSYSEATISVVRRRLEQLTKEVAQLNQQDARLPLNKRQSVGLFLAMRPWQLGLFNDLRREDRAEATEQSAKTSQP</sequence>
<dbReference type="Gene3D" id="1.10.260.40">
    <property type="entry name" value="lambda repressor-like DNA-binding domains"/>
    <property type="match status" value="1"/>
</dbReference>
<dbReference type="SMART" id="SM00530">
    <property type="entry name" value="HTH_XRE"/>
    <property type="match status" value="1"/>
</dbReference>
<accession>A0A0F4QFQ5</accession>
<name>A0A0F4QFQ5_9GAMM</name>
<dbReference type="GO" id="GO:0003677">
    <property type="term" value="F:DNA binding"/>
    <property type="evidence" value="ECO:0007669"/>
    <property type="project" value="InterPro"/>
</dbReference>
<proteinExistence type="predicted"/>
<dbReference type="InterPro" id="IPR010982">
    <property type="entry name" value="Lambda_DNA-bd_dom_sf"/>
</dbReference>
<dbReference type="PATRIC" id="fig|43658.5.peg.3992"/>
<keyword evidence="3" id="KW-1185">Reference proteome</keyword>
<protein>
    <submittedName>
        <fullName evidence="2">XRE family transcriptional regulator</fullName>
    </submittedName>
</protein>
<dbReference type="Proteomes" id="UP000033452">
    <property type="component" value="Unassembled WGS sequence"/>
</dbReference>
<dbReference type="SUPFAM" id="SSF47413">
    <property type="entry name" value="lambda repressor-like DNA-binding domains"/>
    <property type="match status" value="1"/>
</dbReference>
<dbReference type="CDD" id="cd00093">
    <property type="entry name" value="HTH_XRE"/>
    <property type="match status" value="1"/>
</dbReference>
<dbReference type="InterPro" id="IPR001387">
    <property type="entry name" value="Cro/C1-type_HTH"/>
</dbReference>
<dbReference type="Pfam" id="PF13443">
    <property type="entry name" value="HTH_26"/>
    <property type="match status" value="1"/>
</dbReference>
<dbReference type="RefSeq" id="WP_046006528.1">
    <property type="nucleotide sequence ID" value="NZ_JXYA01000047.1"/>
</dbReference>
<feature type="domain" description="HTH cro/C1-type" evidence="1">
    <location>
        <begin position="11"/>
        <end position="64"/>
    </location>
</feature>